<accession>A0A849SHQ2</accession>
<protein>
    <recommendedName>
        <fullName evidence="4">Exosortase system-associated protein, TIGR04073 family</fullName>
    </recommendedName>
</protein>
<evidence type="ECO:0000313" key="3">
    <source>
        <dbReference type="Proteomes" id="UP000580839"/>
    </source>
</evidence>
<gene>
    <name evidence="2" type="ORF">HOP12_12180</name>
</gene>
<sequence>MKSQRLGVLVGAGALALAFAANAMPADAAGSRLAMGGRTLAARTQSSGGAARTVASSAAVGTVLPVGLGKSIGSLPPWRFVHGIFYPYGFSPWGKR</sequence>
<keyword evidence="1" id="KW-0732">Signal</keyword>
<feature type="chain" id="PRO_5032824835" description="Exosortase system-associated protein, TIGR04073 family" evidence="1">
    <location>
        <begin position="24"/>
        <end position="96"/>
    </location>
</feature>
<feature type="signal peptide" evidence="1">
    <location>
        <begin position="1"/>
        <end position="23"/>
    </location>
</feature>
<reference evidence="2 3" key="1">
    <citation type="submission" date="2020-04" db="EMBL/GenBank/DDBJ databases">
        <title>Metagenomic profiling of ammonia- and methane-oxidizing microorganisms in a Dutch drinking water treatment plant.</title>
        <authorList>
            <person name="Poghosyan L."/>
            <person name="Leucker S."/>
        </authorList>
    </citation>
    <scope>NUCLEOTIDE SEQUENCE [LARGE SCALE GENOMIC DNA]</scope>
    <source>
        <strain evidence="2">S-RSF-IL-03</strain>
    </source>
</reference>
<dbReference type="Proteomes" id="UP000580839">
    <property type="component" value="Unassembled WGS sequence"/>
</dbReference>
<proteinExistence type="predicted"/>
<evidence type="ECO:0000256" key="1">
    <source>
        <dbReference type="SAM" id="SignalP"/>
    </source>
</evidence>
<name>A0A849SHQ2_UNCEI</name>
<dbReference type="EMBL" id="JABFRW010000155">
    <property type="protein sequence ID" value="NOT34912.1"/>
    <property type="molecule type" value="Genomic_DNA"/>
</dbReference>
<evidence type="ECO:0000313" key="2">
    <source>
        <dbReference type="EMBL" id="NOT34912.1"/>
    </source>
</evidence>
<evidence type="ECO:0008006" key="4">
    <source>
        <dbReference type="Google" id="ProtNLM"/>
    </source>
</evidence>
<dbReference type="AlphaFoldDB" id="A0A849SHQ2"/>
<organism evidence="2 3">
    <name type="scientific">Eiseniibacteriota bacterium</name>
    <dbReference type="NCBI Taxonomy" id="2212470"/>
    <lineage>
        <taxon>Bacteria</taxon>
        <taxon>Candidatus Eiseniibacteriota</taxon>
    </lineage>
</organism>
<comment type="caution">
    <text evidence="2">The sequence shown here is derived from an EMBL/GenBank/DDBJ whole genome shotgun (WGS) entry which is preliminary data.</text>
</comment>